<sequence>MAYTNISQQQSGNSQQPSHDIQEEEEDETEEVPTPSSKKPGSRGKRIKKMSKKTLTRNRKPKPSRKRGFPIRSKNMLTGKWTPMNREVGKFNLLVNETKAVSGENDNNLMTRIEILYRAHEKSDFKHKSAWNILKDKHKWNNPESTNARRNHNRVINEEPELFGDDALPRPPGLQRIAKSQRSSNSTASSGSNRRCFKK</sequence>
<feature type="region of interest" description="Disordered" evidence="1">
    <location>
        <begin position="142"/>
        <end position="199"/>
    </location>
</feature>
<organism evidence="2 3">
    <name type="scientific">Tanacetum coccineum</name>
    <dbReference type="NCBI Taxonomy" id="301880"/>
    <lineage>
        <taxon>Eukaryota</taxon>
        <taxon>Viridiplantae</taxon>
        <taxon>Streptophyta</taxon>
        <taxon>Embryophyta</taxon>
        <taxon>Tracheophyta</taxon>
        <taxon>Spermatophyta</taxon>
        <taxon>Magnoliopsida</taxon>
        <taxon>eudicotyledons</taxon>
        <taxon>Gunneridae</taxon>
        <taxon>Pentapetalae</taxon>
        <taxon>asterids</taxon>
        <taxon>campanulids</taxon>
        <taxon>Asterales</taxon>
        <taxon>Asteraceae</taxon>
        <taxon>Asteroideae</taxon>
        <taxon>Anthemideae</taxon>
        <taxon>Anthemidinae</taxon>
        <taxon>Tanacetum</taxon>
    </lineage>
</organism>
<dbReference type="EMBL" id="BQNB010016548">
    <property type="protein sequence ID" value="GJT53000.1"/>
    <property type="molecule type" value="Genomic_DNA"/>
</dbReference>
<reference evidence="2" key="1">
    <citation type="journal article" date="2022" name="Int. J. Mol. Sci.">
        <title>Draft Genome of Tanacetum Coccineum: Genomic Comparison of Closely Related Tanacetum-Family Plants.</title>
        <authorList>
            <person name="Yamashiro T."/>
            <person name="Shiraishi A."/>
            <person name="Nakayama K."/>
            <person name="Satake H."/>
        </authorList>
    </citation>
    <scope>NUCLEOTIDE SEQUENCE</scope>
</reference>
<reference evidence="2" key="2">
    <citation type="submission" date="2022-01" db="EMBL/GenBank/DDBJ databases">
        <authorList>
            <person name="Yamashiro T."/>
            <person name="Shiraishi A."/>
            <person name="Satake H."/>
            <person name="Nakayama K."/>
        </authorList>
    </citation>
    <scope>NUCLEOTIDE SEQUENCE</scope>
</reference>
<name>A0ABQ5EQ23_9ASTR</name>
<feature type="compositionally biased region" description="Basic residues" evidence="1">
    <location>
        <begin position="40"/>
        <end position="69"/>
    </location>
</feature>
<dbReference type="Proteomes" id="UP001151760">
    <property type="component" value="Unassembled WGS sequence"/>
</dbReference>
<gene>
    <name evidence="2" type="ORF">Tco_0988054</name>
</gene>
<evidence type="ECO:0000313" key="3">
    <source>
        <dbReference type="Proteomes" id="UP001151760"/>
    </source>
</evidence>
<keyword evidence="3" id="KW-1185">Reference proteome</keyword>
<feature type="compositionally biased region" description="Low complexity" evidence="1">
    <location>
        <begin position="7"/>
        <end position="18"/>
    </location>
</feature>
<feature type="compositionally biased region" description="Low complexity" evidence="1">
    <location>
        <begin position="180"/>
        <end position="192"/>
    </location>
</feature>
<evidence type="ECO:0008006" key="4">
    <source>
        <dbReference type="Google" id="ProtNLM"/>
    </source>
</evidence>
<protein>
    <recommendedName>
        <fullName evidence="4">No apical meristem-associated C-terminal domain-containing protein</fullName>
    </recommendedName>
</protein>
<evidence type="ECO:0000313" key="2">
    <source>
        <dbReference type="EMBL" id="GJT53000.1"/>
    </source>
</evidence>
<evidence type="ECO:0000256" key="1">
    <source>
        <dbReference type="SAM" id="MobiDB-lite"/>
    </source>
</evidence>
<comment type="caution">
    <text evidence="2">The sequence shown here is derived from an EMBL/GenBank/DDBJ whole genome shotgun (WGS) entry which is preliminary data.</text>
</comment>
<proteinExistence type="predicted"/>
<accession>A0ABQ5EQ23</accession>
<feature type="compositionally biased region" description="Acidic residues" evidence="1">
    <location>
        <begin position="22"/>
        <end position="31"/>
    </location>
</feature>
<feature type="region of interest" description="Disordered" evidence="1">
    <location>
        <begin position="1"/>
        <end position="73"/>
    </location>
</feature>